<protein>
    <recommendedName>
        <fullName evidence="9">Zn(2)-C6 fungal-type domain-containing protein</fullName>
    </recommendedName>
</protein>
<evidence type="ECO:0000313" key="10">
    <source>
        <dbReference type="EMBL" id="KAF2094996.1"/>
    </source>
</evidence>
<evidence type="ECO:0000256" key="7">
    <source>
        <dbReference type="SAM" id="MobiDB-lite"/>
    </source>
</evidence>
<feature type="non-terminal residue" evidence="10">
    <location>
        <position position="568"/>
    </location>
</feature>
<dbReference type="Gene3D" id="4.10.240.10">
    <property type="entry name" value="Zn(2)-C6 fungal-type DNA-binding domain"/>
    <property type="match status" value="1"/>
</dbReference>
<evidence type="ECO:0000256" key="8">
    <source>
        <dbReference type="SAM" id="Phobius"/>
    </source>
</evidence>
<keyword evidence="2" id="KW-0479">Metal-binding</keyword>
<dbReference type="SUPFAM" id="SSF57701">
    <property type="entry name" value="Zn2/Cys6 DNA-binding domain"/>
    <property type="match status" value="1"/>
</dbReference>
<dbReference type="CDD" id="cd00067">
    <property type="entry name" value="GAL4"/>
    <property type="match status" value="1"/>
</dbReference>
<dbReference type="GO" id="GO:0000981">
    <property type="term" value="F:DNA-binding transcription factor activity, RNA polymerase II-specific"/>
    <property type="evidence" value="ECO:0007669"/>
    <property type="project" value="InterPro"/>
</dbReference>
<dbReference type="Proteomes" id="UP000799772">
    <property type="component" value="Unassembled WGS sequence"/>
</dbReference>
<gene>
    <name evidence="10" type="ORF">NA57DRAFT_9996</name>
</gene>
<feature type="domain" description="Zn(2)-C6 fungal-type" evidence="9">
    <location>
        <begin position="30"/>
        <end position="62"/>
    </location>
</feature>
<evidence type="ECO:0000313" key="11">
    <source>
        <dbReference type="Proteomes" id="UP000799772"/>
    </source>
</evidence>
<evidence type="ECO:0000256" key="5">
    <source>
        <dbReference type="ARBA" id="ARBA00023163"/>
    </source>
</evidence>
<organism evidence="10 11">
    <name type="scientific">Rhizodiscina lignyota</name>
    <dbReference type="NCBI Taxonomy" id="1504668"/>
    <lineage>
        <taxon>Eukaryota</taxon>
        <taxon>Fungi</taxon>
        <taxon>Dikarya</taxon>
        <taxon>Ascomycota</taxon>
        <taxon>Pezizomycotina</taxon>
        <taxon>Dothideomycetes</taxon>
        <taxon>Pleosporomycetidae</taxon>
        <taxon>Aulographales</taxon>
        <taxon>Rhizodiscinaceae</taxon>
        <taxon>Rhizodiscina</taxon>
    </lineage>
</organism>
<dbReference type="InterPro" id="IPR001138">
    <property type="entry name" value="Zn2Cys6_DnaBD"/>
</dbReference>
<dbReference type="InterPro" id="IPR007219">
    <property type="entry name" value="XnlR_reg_dom"/>
</dbReference>
<comment type="caution">
    <text evidence="10">The sequence shown here is derived from an EMBL/GenBank/DDBJ whole genome shotgun (WGS) entry which is preliminary data.</text>
</comment>
<evidence type="ECO:0000256" key="4">
    <source>
        <dbReference type="ARBA" id="ARBA00023125"/>
    </source>
</evidence>
<dbReference type="InterPro" id="IPR051089">
    <property type="entry name" value="prtT"/>
</dbReference>
<sequence length="568" mass="63000">ASAAAAAAAAAASAGDRSPHQPKISRKIRACQECQSRKIKCGIEPGQQTCTRCQRLGLQCVVNKSLQTLLEDESEWKSSVEQQMGQVQVAPHIEPHIKLQSPQTSPSNNSDSRRMTQQALAMAMTRENSQEPHGTEPEADNAPLVAAPMTSLFEVTKLRNLRSNLNGHTHGPDQATLQEDFISQGKVSVEEAEWLFRTFSGKLAAYLWGGIPLVHQTLTATRASSPLLTASILAVSALHVPGKEDVFDVCYAEFLHIVSSSMFDRYHSLDDVRGLCIGAFWLSDVSWKLSGHAVRIATELNLHQSFSKALRGDEDQVEKARLWYLLYVCDHHFSIAYGRPPVIDQDTSISCHELFLQLPGITNADTRLHSQVGVFLILSKIFMAFGPDSTKELSHQDFRAIAQFNADLNTWKVTWEPRLAPNKYVGFYPAKGVHLHYHFGRLQLNSLALRGITPSPAMILSSERRECANIAISSAIACLKLVLEEPSIRDAVVGVPLYLHTNIVFAAVFLLKMQARWKAARFDMDGELVTSIIERVTALLKDGKASERHLTYHVSRGLSSMLAKFKER</sequence>
<feature type="region of interest" description="Disordered" evidence="7">
    <location>
        <begin position="1"/>
        <end position="24"/>
    </location>
</feature>
<evidence type="ECO:0000256" key="1">
    <source>
        <dbReference type="ARBA" id="ARBA00004123"/>
    </source>
</evidence>
<keyword evidence="8" id="KW-0472">Membrane</keyword>
<dbReference type="PROSITE" id="PS50048">
    <property type="entry name" value="ZN2_CY6_FUNGAL_2"/>
    <property type="match status" value="1"/>
</dbReference>
<evidence type="ECO:0000256" key="2">
    <source>
        <dbReference type="ARBA" id="ARBA00022723"/>
    </source>
</evidence>
<dbReference type="Pfam" id="PF04082">
    <property type="entry name" value="Fungal_trans"/>
    <property type="match status" value="1"/>
</dbReference>
<dbReference type="InterPro" id="IPR036864">
    <property type="entry name" value="Zn2-C6_fun-type_DNA-bd_sf"/>
</dbReference>
<dbReference type="SMART" id="SM00066">
    <property type="entry name" value="GAL4"/>
    <property type="match status" value="1"/>
</dbReference>
<dbReference type="GO" id="GO:0008270">
    <property type="term" value="F:zinc ion binding"/>
    <property type="evidence" value="ECO:0007669"/>
    <property type="project" value="InterPro"/>
</dbReference>
<dbReference type="PANTHER" id="PTHR31845">
    <property type="entry name" value="FINGER DOMAIN PROTEIN, PUTATIVE-RELATED"/>
    <property type="match status" value="1"/>
</dbReference>
<keyword evidence="8" id="KW-1133">Transmembrane helix</keyword>
<keyword evidence="5" id="KW-0804">Transcription</keyword>
<keyword evidence="11" id="KW-1185">Reference proteome</keyword>
<keyword evidence="4" id="KW-0238">DNA-binding</keyword>
<keyword evidence="6" id="KW-0539">Nucleus</keyword>
<dbReference type="AlphaFoldDB" id="A0A9P4IB15"/>
<dbReference type="SMART" id="SM00906">
    <property type="entry name" value="Fungal_trans"/>
    <property type="match status" value="1"/>
</dbReference>
<feature type="non-terminal residue" evidence="10">
    <location>
        <position position="1"/>
    </location>
</feature>
<dbReference type="PANTHER" id="PTHR31845:SF17">
    <property type="entry name" value="ZN(II)2CYS6 TRANSCRIPTION FACTOR (EUROFUNG)"/>
    <property type="match status" value="1"/>
</dbReference>
<dbReference type="GO" id="GO:0005634">
    <property type="term" value="C:nucleus"/>
    <property type="evidence" value="ECO:0007669"/>
    <property type="project" value="UniProtKB-SubCell"/>
</dbReference>
<dbReference type="OrthoDB" id="4060227at2759"/>
<evidence type="ECO:0000256" key="6">
    <source>
        <dbReference type="ARBA" id="ARBA00023242"/>
    </source>
</evidence>
<dbReference type="CDD" id="cd12148">
    <property type="entry name" value="fungal_TF_MHR"/>
    <property type="match status" value="1"/>
</dbReference>
<feature type="compositionally biased region" description="Low complexity" evidence="7">
    <location>
        <begin position="1"/>
        <end position="14"/>
    </location>
</feature>
<proteinExistence type="predicted"/>
<reference evidence="10" key="1">
    <citation type="journal article" date="2020" name="Stud. Mycol.">
        <title>101 Dothideomycetes genomes: a test case for predicting lifestyles and emergence of pathogens.</title>
        <authorList>
            <person name="Haridas S."/>
            <person name="Albert R."/>
            <person name="Binder M."/>
            <person name="Bloem J."/>
            <person name="Labutti K."/>
            <person name="Salamov A."/>
            <person name="Andreopoulos B."/>
            <person name="Baker S."/>
            <person name="Barry K."/>
            <person name="Bills G."/>
            <person name="Bluhm B."/>
            <person name="Cannon C."/>
            <person name="Castanera R."/>
            <person name="Culley D."/>
            <person name="Daum C."/>
            <person name="Ezra D."/>
            <person name="Gonzalez J."/>
            <person name="Henrissat B."/>
            <person name="Kuo A."/>
            <person name="Liang C."/>
            <person name="Lipzen A."/>
            <person name="Lutzoni F."/>
            <person name="Magnuson J."/>
            <person name="Mondo S."/>
            <person name="Nolan M."/>
            <person name="Ohm R."/>
            <person name="Pangilinan J."/>
            <person name="Park H.-J."/>
            <person name="Ramirez L."/>
            <person name="Alfaro M."/>
            <person name="Sun H."/>
            <person name="Tritt A."/>
            <person name="Yoshinaga Y."/>
            <person name="Zwiers L.-H."/>
            <person name="Turgeon B."/>
            <person name="Goodwin S."/>
            <person name="Spatafora J."/>
            <person name="Crous P."/>
            <person name="Grigoriev I."/>
        </authorList>
    </citation>
    <scope>NUCLEOTIDE SEQUENCE</scope>
    <source>
        <strain evidence="10">CBS 133067</strain>
    </source>
</reference>
<name>A0A9P4IB15_9PEZI</name>
<comment type="subcellular location">
    <subcellularLocation>
        <location evidence="1">Nucleus</location>
    </subcellularLocation>
</comment>
<accession>A0A9P4IB15</accession>
<dbReference type="GO" id="GO:0006351">
    <property type="term" value="P:DNA-templated transcription"/>
    <property type="evidence" value="ECO:0007669"/>
    <property type="project" value="InterPro"/>
</dbReference>
<dbReference type="GO" id="GO:0000976">
    <property type="term" value="F:transcription cis-regulatory region binding"/>
    <property type="evidence" value="ECO:0007669"/>
    <property type="project" value="TreeGrafter"/>
</dbReference>
<dbReference type="Pfam" id="PF00172">
    <property type="entry name" value="Zn_clus"/>
    <property type="match status" value="1"/>
</dbReference>
<evidence type="ECO:0000259" key="9">
    <source>
        <dbReference type="PROSITE" id="PS50048"/>
    </source>
</evidence>
<keyword evidence="8" id="KW-0812">Transmembrane</keyword>
<dbReference type="EMBL" id="ML978132">
    <property type="protein sequence ID" value="KAF2094996.1"/>
    <property type="molecule type" value="Genomic_DNA"/>
</dbReference>
<evidence type="ECO:0000256" key="3">
    <source>
        <dbReference type="ARBA" id="ARBA00023015"/>
    </source>
</evidence>
<keyword evidence="3" id="KW-0805">Transcription regulation</keyword>
<feature type="transmembrane region" description="Helical" evidence="8">
    <location>
        <begin position="491"/>
        <end position="511"/>
    </location>
</feature>